<dbReference type="Proteomes" id="UP001210231">
    <property type="component" value="Unassembled WGS sequence"/>
</dbReference>
<keyword evidence="6" id="KW-1185">Reference proteome</keyword>
<dbReference type="HAMAP" id="MF_00995">
    <property type="entry name" value="MqnA"/>
    <property type="match status" value="1"/>
</dbReference>
<gene>
    <name evidence="4" type="primary">mqnA</name>
    <name evidence="5" type="ORF">O3P16_18505</name>
</gene>
<reference evidence="5 6" key="1">
    <citation type="submission" date="2022-12" db="EMBL/GenBank/DDBJ databases">
        <title>Chitinophagaceae gen. sp. nov., a new member of the family Chitinophagaceae, isolated from soil in a chemical factory.</title>
        <authorList>
            <person name="Ke Z."/>
        </authorList>
    </citation>
    <scope>NUCLEOTIDE SEQUENCE [LARGE SCALE GENOMIC DNA]</scope>
    <source>
        <strain evidence="5 6">LY-5</strain>
    </source>
</reference>
<name>A0ABT4UPN0_9BACT</name>
<evidence type="ECO:0000313" key="5">
    <source>
        <dbReference type="EMBL" id="MDA3616807.1"/>
    </source>
</evidence>
<comment type="pathway">
    <text evidence="1 4">Quinol/quinone metabolism; menaquinone biosynthesis.</text>
</comment>
<dbReference type="EMBL" id="JAQGEF010000046">
    <property type="protein sequence ID" value="MDA3616807.1"/>
    <property type="molecule type" value="Genomic_DNA"/>
</dbReference>
<dbReference type="EC" id="4.2.1.151" evidence="4"/>
<dbReference type="Gene3D" id="3.40.190.10">
    <property type="entry name" value="Periplasmic binding protein-like II"/>
    <property type="match status" value="2"/>
</dbReference>
<dbReference type="CDD" id="cd13634">
    <property type="entry name" value="PBP2_Sco4506"/>
    <property type="match status" value="1"/>
</dbReference>
<accession>A0ABT4UPN0</accession>
<sequence length="253" mass="28693">MKKIRVGAVSYLNTKPLLYGIERSHNLPELELITGYPAKIAQQLIDDELDMGLVPVAIIPKLSQYFIKSKFCIGAVGEVATVCIFSEVPLEEVTEVMLDYQSRTSVKLAQVLLKKYWKLTPAFVPATEDFQTKIKGTTAAVVIGDRAFEQAKQSKYVYDLADAWVAYTGLPFVFAAWISNKPLPDEFWQRFDAANAQGFKHLNEIVAANDSPFYDLKTYYTENINYLLDDFKRKGLERFLVEIEELEKSPANL</sequence>
<evidence type="ECO:0000313" key="6">
    <source>
        <dbReference type="Proteomes" id="UP001210231"/>
    </source>
</evidence>
<evidence type="ECO:0000256" key="3">
    <source>
        <dbReference type="ARBA" id="ARBA00023239"/>
    </source>
</evidence>
<proteinExistence type="inferred from homology"/>
<evidence type="ECO:0000256" key="1">
    <source>
        <dbReference type="ARBA" id="ARBA00004863"/>
    </source>
</evidence>
<dbReference type="PANTHER" id="PTHR37690:SF1">
    <property type="entry name" value="CHORISMATE DEHYDRATASE"/>
    <property type="match status" value="1"/>
</dbReference>
<dbReference type="Pfam" id="PF02621">
    <property type="entry name" value="VitK2_biosynth"/>
    <property type="match status" value="1"/>
</dbReference>
<comment type="catalytic activity">
    <reaction evidence="4">
        <text>chorismate = 3-[(1-carboxyvinyl)-oxy]benzoate + H2O</text>
        <dbReference type="Rhea" id="RHEA:40051"/>
        <dbReference type="ChEBI" id="CHEBI:15377"/>
        <dbReference type="ChEBI" id="CHEBI:29748"/>
        <dbReference type="ChEBI" id="CHEBI:76981"/>
        <dbReference type="EC" id="4.2.1.151"/>
    </reaction>
</comment>
<organism evidence="5 6">
    <name type="scientific">Polluticaenibacter yanchengensis</name>
    <dbReference type="NCBI Taxonomy" id="3014562"/>
    <lineage>
        <taxon>Bacteria</taxon>
        <taxon>Pseudomonadati</taxon>
        <taxon>Bacteroidota</taxon>
        <taxon>Chitinophagia</taxon>
        <taxon>Chitinophagales</taxon>
        <taxon>Chitinophagaceae</taxon>
        <taxon>Polluticaenibacter</taxon>
    </lineage>
</organism>
<comment type="caution">
    <text evidence="5">The sequence shown here is derived from an EMBL/GenBank/DDBJ whole genome shotgun (WGS) entry which is preliminary data.</text>
</comment>
<evidence type="ECO:0000256" key="2">
    <source>
        <dbReference type="ARBA" id="ARBA00022428"/>
    </source>
</evidence>
<dbReference type="PANTHER" id="PTHR37690">
    <property type="entry name" value="CHORISMATE DEHYDRATASE"/>
    <property type="match status" value="1"/>
</dbReference>
<protein>
    <recommendedName>
        <fullName evidence="4">Chorismate dehydratase</fullName>
        <ecNumber evidence="4">4.2.1.151</ecNumber>
    </recommendedName>
    <alternativeName>
        <fullName evidence="4">Menaquinone biosynthetic enzyme MqnA</fullName>
    </alternativeName>
</protein>
<dbReference type="SUPFAM" id="SSF53850">
    <property type="entry name" value="Periplasmic binding protein-like II"/>
    <property type="match status" value="1"/>
</dbReference>
<comment type="similarity">
    <text evidence="4">Belongs to the MqnA/MqnD family. MqnA subfamily.</text>
</comment>
<dbReference type="RefSeq" id="WP_407033137.1">
    <property type="nucleotide sequence ID" value="NZ_JAQGEF010000046.1"/>
</dbReference>
<comment type="function">
    <text evidence="4">Catalyzes the dehydration of chorismate into 3-[(1-carboxyvinyl)oxy]benzoate, a step in the biosynthesis of menaquinone (MK, vitamin K2).</text>
</comment>
<keyword evidence="2 4" id="KW-0474">Menaquinone biosynthesis</keyword>
<keyword evidence="3 4" id="KW-0456">Lyase</keyword>
<evidence type="ECO:0000256" key="4">
    <source>
        <dbReference type="HAMAP-Rule" id="MF_00995"/>
    </source>
</evidence>
<dbReference type="InterPro" id="IPR003773">
    <property type="entry name" value="Menaquinone_biosynth"/>
</dbReference>
<dbReference type="InterPro" id="IPR030868">
    <property type="entry name" value="MqnA"/>
</dbReference>